<accession>A0A4V3WP99</accession>
<dbReference type="GO" id="GO:0009903">
    <property type="term" value="P:chloroplast avoidance movement"/>
    <property type="evidence" value="ECO:0007669"/>
    <property type="project" value="TreeGrafter"/>
</dbReference>
<feature type="coiled-coil region" evidence="3">
    <location>
        <begin position="453"/>
        <end position="494"/>
    </location>
</feature>
<dbReference type="STRING" id="542762.A0A4V3WP99"/>
<sequence length="571" mass="64842">MKVMGGDRLVAGAHQLAGGGWWPLAVMGGGWRWWGRKERVKTIQVSSSLFGQKTKDDPMKNWSTSSTDELEKEKIADELSALMENSEFEKDLSTNTGREVMTGIEKLESKMKKMEDQLYEAKKIREQLSHVTSELKTTRAIVLSVETKLEAAIDAKLEALKQTELKETELQIEKEKNKSLLMRVSEINETIMHSRVAAIEAEKEKFVVLSEKEAKIELEKAIALEAEEKLEYMRKELQVLEDLENQIMVKSKAIESLKVELNQANELQQLSEKAAPDAINEINQLKSDLEMQERKNMDQSDYVELLENEVNKCAKELKTAKKELHCLDSYYETTKIELKNAKIEMKEITERETEARVEISTLKSELEKAKKENQSLEEESKNSAIVNPQHDNSCKHTNNGCVMMSKEEYVALIGKAAKGEKVVQNSESGCELGILKKELETMSVKVGVLRTRAAQAASRAEVAEKGKAELEDQMRKWKEQREKRKAALAALKEESISKESSTSSGFEYEQEVAVDSHKLWADVIIGQLKMIGSGQRWLSTIESCYRRSEIVADSRKWFLGKGSSHRWLSKV</sequence>
<keyword evidence="2 3" id="KW-0175">Coiled coil</keyword>
<dbReference type="GO" id="GO:0005829">
    <property type="term" value="C:cytosol"/>
    <property type="evidence" value="ECO:0007669"/>
    <property type="project" value="TreeGrafter"/>
</dbReference>
<feature type="compositionally biased region" description="Basic and acidic residues" evidence="4">
    <location>
        <begin position="370"/>
        <end position="381"/>
    </location>
</feature>
<dbReference type="Proteomes" id="UP000306102">
    <property type="component" value="Unassembled WGS sequence"/>
</dbReference>
<evidence type="ECO:0000256" key="2">
    <source>
        <dbReference type="ARBA" id="ARBA00023054"/>
    </source>
</evidence>
<feature type="compositionally biased region" description="Polar residues" evidence="4">
    <location>
        <begin position="382"/>
        <end position="391"/>
    </location>
</feature>
<dbReference type="PANTHER" id="PTHR32054">
    <property type="entry name" value="HEAVY CHAIN, PUTATIVE, EXPRESSED-RELATED-RELATED"/>
    <property type="match status" value="1"/>
</dbReference>
<dbReference type="PANTHER" id="PTHR32054:SF17">
    <property type="entry name" value="EXPRESSED PROTEIN"/>
    <property type="match status" value="1"/>
</dbReference>
<organism evidence="5 6">
    <name type="scientific">Camellia sinensis var. sinensis</name>
    <name type="common">China tea</name>
    <dbReference type="NCBI Taxonomy" id="542762"/>
    <lineage>
        <taxon>Eukaryota</taxon>
        <taxon>Viridiplantae</taxon>
        <taxon>Streptophyta</taxon>
        <taxon>Embryophyta</taxon>
        <taxon>Tracheophyta</taxon>
        <taxon>Spermatophyta</taxon>
        <taxon>Magnoliopsida</taxon>
        <taxon>eudicotyledons</taxon>
        <taxon>Gunneridae</taxon>
        <taxon>Pentapetalae</taxon>
        <taxon>asterids</taxon>
        <taxon>Ericales</taxon>
        <taxon>Theaceae</taxon>
        <taxon>Camellia</taxon>
    </lineage>
</organism>
<keyword evidence="6" id="KW-1185">Reference proteome</keyword>
<evidence type="ECO:0000313" key="6">
    <source>
        <dbReference type="Proteomes" id="UP000306102"/>
    </source>
</evidence>
<evidence type="ECO:0000256" key="3">
    <source>
        <dbReference type="SAM" id="Coils"/>
    </source>
</evidence>
<comment type="similarity">
    <text evidence="1">Belongs to the WEB family.</text>
</comment>
<evidence type="ECO:0000313" key="5">
    <source>
        <dbReference type="EMBL" id="THG15597.1"/>
    </source>
</evidence>
<protein>
    <submittedName>
        <fullName evidence="5">Uncharacterized protein</fullName>
    </submittedName>
</protein>
<evidence type="ECO:0000256" key="1">
    <source>
        <dbReference type="ARBA" id="ARBA00005485"/>
    </source>
</evidence>
<proteinExistence type="inferred from homology"/>
<gene>
    <name evidence="5" type="ORF">TEA_009145</name>
</gene>
<evidence type="ECO:0000256" key="4">
    <source>
        <dbReference type="SAM" id="MobiDB-lite"/>
    </source>
</evidence>
<name>A0A4V3WP99_CAMSN</name>
<reference evidence="5 6" key="1">
    <citation type="journal article" date="2018" name="Proc. Natl. Acad. Sci. U.S.A.">
        <title>Draft genome sequence of Camellia sinensis var. sinensis provides insights into the evolution of the tea genome and tea quality.</title>
        <authorList>
            <person name="Wei C."/>
            <person name="Yang H."/>
            <person name="Wang S."/>
            <person name="Zhao J."/>
            <person name="Liu C."/>
            <person name="Gao L."/>
            <person name="Xia E."/>
            <person name="Lu Y."/>
            <person name="Tai Y."/>
            <person name="She G."/>
            <person name="Sun J."/>
            <person name="Cao H."/>
            <person name="Tong W."/>
            <person name="Gao Q."/>
            <person name="Li Y."/>
            <person name="Deng W."/>
            <person name="Jiang X."/>
            <person name="Wang W."/>
            <person name="Chen Q."/>
            <person name="Zhang S."/>
            <person name="Li H."/>
            <person name="Wu J."/>
            <person name="Wang P."/>
            <person name="Li P."/>
            <person name="Shi C."/>
            <person name="Zheng F."/>
            <person name="Jian J."/>
            <person name="Huang B."/>
            <person name="Shan D."/>
            <person name="Shi M."/>
            <person name="Fang C."/>
            <person name="Yue Y."/>
            <person name="Li F."/>
            <person name="Li D."/>
            <person name="Wei S."/>
            <person name="Han B."/>
            <person name="Jiang C."/>
            <person name="Yin Y."/>
            <person name="Xia T."/>
            <person name="Zhang Z."/>
            <person name="Bennetzen J.L."/>
            <person name="Zhao S."/>
            <person name="Wan X."/>
        </authorList>
    </citation>
    <scope>NUCLEOTIDE SEQUENCE [LARGE SCALE GENOMIC DNA]</scope>
    <source>
        <strain evidence="6">cv. Shuchazao</strain>
        <tissue evidence="5">Leaf</tissue>
    </source>
</reference>
<dbReference type="EMBL" id="SDRB02004624">
    <property type="protein sequence ID" value="THG15597.1"/>
    <property type="molecule type" value="Genomic_DNA"/>
</dbReference>
<feature type="region of interest" description="Disordered" evidence="4">
    <location>
        <begin position="370"/>
        <end position="391"/>
    </location>
</feature>
<comment type="caution">
    <text evidence="5">The sequence shown here is derived from an EMBL/GenBank/DDBJ whole genome shotgun (WGS) entry which is preliminary data.</text>
</comment>
<dbReference type="GO" id="GO:0009904">
    <property type="term" value="P:chloroplast accumulation movement"/>
    <property type="evidence" value="ECO:0007669"/>
    <property type="project" value="TreeGrafter"/>
</dbReference>
<dbReference type="AlphaFoldDB" id="A0A4V3WP99"/>